<gene>
    <name evidence="2" type="ORF">B7H23_15645</name>
</gene>
<comment type="caution">
    <text evidence="2">The sequence shown here is derived from an EMBL/GenBank/DDBJ whole genome shotgun (WGS) entry which is preliminary data.</text>
</comment>
<dbReference type="Proteomes" id="UP000215405">
    <property type="component" value="Unassembled WGS sequence"/>
</dbReference>
<protein>
    <recommendedName>
        <fullName evidence="1">Glyoxalase-like domain-containing protein</fullName>
    </recommendedName>
</protein>
<evidence type="ECO:0000259" key="1">
    <source>
        <dbReference type="Pfam" id="PF13468"/>
    </source>
</evidence>
<dbReference type="InterPro" id="IPR029068">
    <property type="entry name" value="Glyas_Bleomycin-R_OHBP_Dase"/>
</dbReference>
<dbReference type="SUPFAM" id="SSF54593">
    <property type="entry name" value="Glyoxalase/Bleomycin resistance protein/Dihydroxybiphenyl dioxygenase"/>
    <property type="match status" value="1"/>
</dbReference>
<sequence>MVFRLELDHLAIAAPDLVSGAAYVRERLGVDIPPGGSHPKMGTHNRLMKLGETEFLEVITIDPDAQPPEQPRWYALDRQGDRPPFLSTWILRTDDLDAACAALPRAIGRPMTVSRGDLTWRITVPDDGSMPFEGTFPTIMQWPDGRTPGATMAERNSRLSKLTVTHPLAGFIAAALAPHFADDRVLFRTGHASGLQAEIETPEGSRVLGG</sequence>
<dbReference type="Gene3D" id="3.10.180.10">
    <property type="entry name" value="2,3-Dihydroxybiphenyl 1,2-Dioxygenase, domain 1"/>
    <property type="match status" value="1"/>
</dbReference>
<dbReference type="InterPro" id="IPR025870">
    <property type="entry name" value="Glyoxalase-like_dom"/>
</dbReference>
<accession>A0A231UUH4</accession>
<organism evidence="2 3">
    <name type="scientific">Notoacmeibacter marinus</name>
    <dbReference type="NCBI Taxonomy" id="1876515"/>
    <lineage>
        <taxon>Bacteria</taxon>
        <taxon>Pseudomonadati</taxon>
        <taxon>Pseudomonadota</taxon>
        <taxon>Alphaproteobacteria</taxon>
        <taxon>Hyphomicrobiales</taxon>
        <taxon>Notoacmeibacteraceae</taxon>
        <taxon>Notoacmeibacter</taxon>
    </lineage>
</organism>
<reference evidence="3" key="1">
    <citation type="journal article" date="2017" name="Int. J. Syst. Evol. Microbiol.">
        <title>Notoacmeibacter marinus gen. nov., sp. nov., isolated from the gut of a limpet and proposal of Notoacmeibacteraceae fam. nov. in the order Rhizobiales of the class Alphaproteobacteria.</title>
        <authorList>
            <person name="Huang Z."/>
            <person name="Guo F."/>
            <person name="Lai Q."/>
        </authorList>
    </citation>
    <scope>NUCLEOTIDE SEQUENCE [LARGE SCALE GENOMIC DNA]</scope>
    <source>
        <strain evidence="3">XMTR2A4</strain>
    </source>
</reference>
<dbReference type="EMBL" id="NBYO01000003">
    <property type="protein sequence ID" value="OXS99563.1"/>
    <property type="molecule type" value="Genomic_DNA"/>
</dbReference>
<dbReference type="AlphaFoldDB" id="A0A231UUH4"/>
<proteinExistence type="predicted"/>
<dbReference type="Pfam" id="PF13468">
    <property type="entry name" value="Glyoxalase_3"/>
    <property type="match status" value="1"/>
</dbReference>
<dbReference type="RefSeq" id="WP_094078340.1">
    <property type="nucleotide sequence ID" value="NZ_NBYO01000003.1"/>
</dbReference>
<keyword evidence="3" id="KW-1185">Reference proteome</keyword>
<evidence type="ECO:0000313" key="3">
    <source>
        <dbReference type="Proteomes" id="UP000215405"/>
    </source>
</evidence>
<name>A0A231UUH4_9HYPH</name>
<evidence type="ECO:0000313" key="2">
    <source>
        <dbReference type="EMBL" id="OXS99563.1"/>
    </source>
</evidence>
<feature type="domain" description="Glyoxalase-like" evidence="1">
    <location>
        <begin position="7"/>
        <end position="177"/>
    </location>
</feature>